<evidence type="ECO:0000256" key="2">
    <source>
        <dbReference type="SAM" id="MobiDB-lite"/>
    </source>
</evidence>
<feature type="region of interest" description="Disordered" evidence="2">
    <location>
        <begin position="749"/>
        <end position="804"/>
    </location>
</feature>
<dbReference type="PANTHER" id="PTHR19303">
    <property type="entry name" value="TRANSPOSON"/>
    <property type="match status" value="1"/>
</dbReference>
<dbReference type="GO" id="GO:0003677">
    <property type="term" value="F:DNA binding"/>
    <property type="evidence" value="ECO:0007669"/>
    <property type="project" value="UniProtKB-KW"/>
</dbReference>
<evidence type="ECO:0000313" key="4">
    <source>
        <dbReference type="EMBL" id="SAM69532.1"/>
    </source>
</evidence>
<dbReference type="GO" id="GO:0005634">
    <property type="term" value="C:nucleus"/>
    <property type="evidence" value="ECO:0007669"/>
    <property type="project" value="TreeGrafter"/>
</dbReference>
<sequence length="934" mass="100258">MADRHTEIGLGLKMDGSTHFNDLTNLATSPRHAMGNDHQAASSGQQLSHGFAQHNNMGMTQGAAYDTSSHDALMKHSAPDLSVYNGPHVEGNSMHQQHTGATNQAHDADSQPSAPHSAGLEQAFADMGSHTNSAQRQDQAIQAHSAPDMQGMFDAQIQSSGSQTTIQGHTLAEESAHPTQGGQIQPHPVSFQVKSELSPSVDRHQVRSYPPSPPTRSQMFNPDPRSFPLGIRPMDGRHVPSHRPSHSLGQAAAFMSGVPDRTIFAHNHTSAPVSPSDGMHSGGPFDALFQYPDPRHDAGINMAEHVHMLEHGGPHLAARNHGHFTRSCAPSVRSTSPSASMASTSMTSISPLGSARMNADGSFTSQETSFDSLSNAASGSYSRASSTSDELFYSDLGGSLGLPSSLRMSKQKKKLRNIDRKMICDYSVAHPTVKQDAIANEFGIERSTVSKILKQKDKWLSIDPESGAARIAKHRAVKFPAVEDRLTSWVDELKARGEPIRDSTLRQEALRIARELGLGEDKFKASGGWIEKFRERNQIPKPRNAESGSTGPDAPESAKSPTPSPSHGAGAFAPRTVASTPSSDAVGPSSGAEGQTNPAGRQSTRNSKAKGTPGKRARDVEEKTQAILSMSPLSHDMARMHFNNGGAPAQMPNHPGFFRPNFYEGHPAGPQPMQNYQLMVRPDGMPGPSFLIEDQDQQERKRMRAMQAFQGHQAAMGLGPAIDFHFPQAIGPAASPSQQQQQMTMLHQLPQGPSDQTPDLSPRARRTPSKATADGSTRGRSRRGNGRLSNANHTPQTPSPLSVSPADAIGEIIFHGLDRADAQQLTAAAMERIRALQNSSDKSSVVTAQQAQQSLDLVLRFLSEQPSDFLPANHLIVFGHLQANIEQKIRGHQEQPGDGPVAEASGSGSQAPVQADSSSNGEDNQMSTEEQLNS</sequence>
<dbReference type="PROSITE" id="PS51253">
    <property type="entry name" value="HTH_CENPB"/>
    <property type="match status" value="1"/>
</dbReference>
<dbReference type="OrthoDB" id="9909311at2759"/>
<feature type="compositionally biased region" description="Polar residues" evidence="2">
    <location>
        <begin position="39"/>
        <end position="52"/>
    </location>
</feature>
<dbReference type="Proteomes" id="UP000658997">
    <property type="component" value="Unassembled WGS sequence"/>
</dbReference>
<feature type="region of interest" description="Disordered" evidence="2">
    <location>
        <begin position="533"/>
        <end position="623"/>
    </location>
</feature>
<evidence type="ECO:0000259" key="3">
    <source>
        <dbReference type="PROSITE" id="PS51253"/>
    </source>
</evidence>
<proteinExistence type="predicted"/>
<evidence type="ECO:0000313" key="5">
    <source>
        <dbReference type="EMBL" id="SYW81264.1"/>
    </source>
</evidence>
<reference evidence="5" key="3">
    <citation type="submission" date="2018-08" db="EMBL/GenBank/DDBJ databases">
        <authorList>
            <person name="Guldener U."/>
        </authorList>
    </citation>
    <scope>NUCLEOTIDE SEQUENCE</scope>
    <source>
        <strain evidence="5">UB2</strain>
    </source>
</reference>
<feature type="region of interest" description="Disordered" evidence="2">
    <location>
        <begin position="890"/>
        <end position="934"/>
    </location>
</feature>
<reference evidence="4" key="1">
    <citation type="submission" date="2016-04" db="EMBL/GenBank/DDBJ databases">
        <authorList>
            <person name="Evans L.H."/>
            <person name="Alamgir A."/>
            <person name="Owens N."/>
            <person name="Weber N.D."/>
            <person name="Virtaneva K."/>
            <person name="Barbian K."/>
            <person name="Babar A."/>
            <person name="Rosenke K."/>
        </authorList>
    </citation>
    <scope>NUCLEOTIDE SEQUENCE</scope>
    <source>
        <strain evidence="4">UB2112</strain>
    </source>
</reference>
<dbReference type="AlphaFoldDB" id="A0A1K0FX49"/>
<feature type="compositionally biased region" description="Low complexity" evidence="2">
    <location>
        <begin position="329"/>
        <end position="346"/>
    </location>
</feature>
<keyword evidence="7" id="KW-1185">Reference proteome</keyword>
<dbReference type="Gene3D" id="1.10.10.60">
    <property type="entry name" value="Homeodomain-like"/>
    <property type="match status" value="2"/>
</dbReference>
<dbReference type="InterPro" id="IPR009057">
    <property type="entry name" value="Homeodomain-like_sf"/>
</dbReference>
<feature type="region of interest" description="Disordered" evidence="2">
    <location>
        <begin position="327"/>
        <end position="346"/>
    </location>
</feature>
<keyword evidence="1" id="KW-0238">DNA-binding</keyword>
<dbReference type="PANTHER" id="PTHR19303:SF70">
    <property type="entry name" value="HTH CENPB-TYPE DOMAIN-CONTAINING PROTEIN"/>
    <property type="match status" value="1"/>
</dbReference>
<feature type="domain" description="HTH CENPB-type" evidence="3">
    <location>
        <begin position="470"/>
        <end position="543"/>
    </location>
</feature>
<dbReference type="Proteomes" id="UP000179920">
    <property type="component" value="Chromosome II"/>
</dbReference>
<feature type="compositionally biased region" description="Polar residues" evidence="2">
    <location>
        <begin position="906"/>
        <end position="934"/>
    </location>
</feature>
<protein>
    <recommendedName>
        <fullName evidence="3">HTH CENPB-type domain-containing protein</fullName>
    </recommendedName>
</protein>
<feature type="compositionally biased region" description="Polar residues" evidence="2">
    <location>
        <begin position="93"/>
        <end position="114"/>
    </location>
</feature>
<dbReference type="Pfam" id="PF03221">
    <property type="entry name" value="HTH_Tnp_Tc5"/>
    <property type="match status" value="1"/>
</dbReference>
<dbReference type="InterPro" id="IPR006600">
    <property type="entry name" value="HTH_CenpB_DNA-bd_dom"/>
</dbReference>
<evidence type="ECO:0000313" key="6">
    <source>
        <dbReference type="Proteomes" id="UP000179920"/>
    </source>
</evidence>
<feature type="region of interest" description="Disordered" evidence="2">
    <location>
        <begin position="194"/>
        <end position="222"/>
    </location>
</feature>
<feature type="compositionally biased region" description="Polar residues" evidence="2">
    <location>
        <begin position="793"/>
        <end position="802"/>
    </location>
</feature>
<dbReference type="EMBL" id="LT558118">
    <property type="protein sequence ID" value="SAM69532.1"/>
    <property type="molecule type" value="Genomic_DNA"/>
</dbReference>
<evidence type="ECO:0000256" key="1">
    <source>
        <dbReference type="ARBA" id="ARBA00023125"/>
    </source>
</evidence>
<name>A0A1K0FX49_9BASI</name>
<feature type="region of interest" description="Disordered" evidence="2">
    <location>
        <begin position="79"/>
        <end position="117"/>
    </location>
</feature>
<feature type="region of interest" description="Disordered" evidence="2">
    <location>
        <begin position="33"/>
        <end position="52"/>
    </location>
</feature>
<organism evidence="4 6">
    <name type="scientific">Ustilago bromivora</name>
    <dbReference type="NCBI Taxonomy" id="307758"/>
    <lineage>
        <taxon>Eukaryota</taxon>
        <taxon>Fungi</taxon>
        <taxon>Dikarya</taxon>
        <taxon>Basidiomycota</taxon>
        <taxon>Ustilaginomycotina</taxon>
        <taxon>Ustilaginomycetes</taxon>
        <taxon>Ustilaginales</taxon>
        <taxon>Ustilaginaceae</taxon>
        <taxon>Ustilago</taxon>
    </lineage>
</organism>
<dbReference type="SMART" id="SM00674">
    <property type="entry name" value="CENPB"/>
    <property type="match status" value="1"/>
</dbReference>
<gene>
    <name evidence="5" type="ORF">UBRO2_04181</name>
    <name evidence="4" type="ORF">UBRO_00631</name>
</gene>
<dbReference type="InterPro" id="IPR050863">
    <property type="entry name" value="CenT-Element_Derived"/>
</dbReference>
<accession>A0A1K0FX49</accession>
<evidence type="ECO:0000313" key="7">
    <source>
        <dbReference type="Proteomes" id="UP000658997"/>
    </source>
</evidence>
<reference evidence="6" key="2">
    <citation type="submission" date="2016-04" db="EMBL/GenBank/DDBJ databases">
        <authorList>
            <person name="Guldener U."/>
            <person name="Guldener U."/>
        </authorList>
    </citation>
    <scope>NUCLEOTIDE SEQUENCE [LARGE SCALE GENOMIC DNA]</scope>
    <source>
        <strain evidence="6">UB2112</strain>
    </source>
</reference>
<dbReference type="SUPFAM" id="SSF46689">
    <property type="entry name" value="Homeodomain-like"/>
    <property type="match status" value="2"/>
</dbReference>
<feature type="compositionally biased region" description="Polar residues" evidence="2">
    <location>
        <begin position="592"/>
        <end position="606"/>
    </location>
</feature>
<dbReference type="EMBL" id="ULHB01000092">
    <property type="protein sequence ID" value="SYW81264.1"/>
    <property type="molecule type" value="Genomic_DNA"/>
</dbReference>